<sequence length="58" mass="6860">MQFTDSRWTVRSNASTREKGEDNKNIKYSGGKIYHLYAAWIVIREVFTVKELFLGQIY</sequence>
<comment type="caution">
    <text evidence="2">The sequence shown here is derived from an EMBL/GenBank/DDBJ whole genome shotgun (WGS) entry which is preliminary data.</text>
</comment>
<accession>S2DCL1</accession>
<feature type="region of interest" description="Disordered" evidence="1">
    <location>
        <begin position="1"/>
        <end position="23"/>
    </location>
</feature>
<name>S2DCL1_INDAL</name>
<evidence type="ECO:0000313" key="3">
    <source>
        <dbReference type="Proteomes" id="UP000006073"/>
    </source>
</evidence>
<keyword evidence="3" id="KW-1185">Reference proteome</keyword>
<gene>
    <name evidence="2" type="ORF">A33Q_2414</name>
</gene>
<evidence type="ECO:0000313" key="2">
    <source>
        <dbReference type="EMBL" id="EOZ96644.1"/>
    </source>
</evidence>
<dbReference type="EMBL" id="ALWO02000033">
    <property type="protein sequence ID" value="EOZ96644.1"/>
    <property type="molecule type" value="Genomic_DNA"/>
</dbReference>
<reference evidence="2 3" key="1">
    <citation type="journal article" date="2013" name="Genome Announc.">
        <title>Draft Genome Sequence of Indibacter alkaliphilus Strain LW1T, Isolated from Lonar Lake, a Haloalkaline Lake in the Buldana District of Maharashtra, India.</title>
        <authorList>
            <person name="Singh A."/>
            <person name="Kumar Jangir P."/>
            <person name="Sharma R."/>
            <person name="Singh A."/>
            <person name="Kumar Pinnaka A."/>
            <person name="Shivaji S."/>
        </authorList>
    </citation>
    <scope>NUCLEOTIDE SEQUENCE [LARGE SCALE GENOMIC DNA]</scope>
    <source>
        <strain evidence="3">CCUG 57479 / KCTC 22604 / LW1</strain>
    </source>
</reference>
<dbReference type="Proteomes" id="UP000006073">
    <property type="component" value="Unassembled WGS sequence"/>
</dbReference>
<organism evidence="2 3">
    <name type="scientific">Indibacter alkaliphilus (strain CCUG 57479 / KCTC 22604 / LW1)</name>
    <dbReference type="NCBI Taxonomy" id="1189612"/>
    <lineage>
        <taxon>Bacteria</taxon>
        <taxon>Pseudomonadati</taxon>
        <taxon>Bacteroidota</taxon>
        <taxon>Cytophagia</taxon>
        <taxon>Cytophagales</taxon>
        <taxon>Cyclobacteriaceae</taxon>
    </lineage>
</organism>
<protein>
    <submittedName>
        <fullName evidence="2">Uncharacterized protein</fullName>
    </submittedName>
</protein>
<dbReference type="AlphaFoldDB" id="S2DCL1"/>
<proteinExistence type="predicted"/>
<evidence type="ECO:0000256" key="1">
    <source>
        <dbReference type="SAM" id="MobiDB-lite"/>
    </source>
</evidence>
<feature type="compositionally biased region" description="Polar residues" evidence="1">
    <location>
        <begin position="1"/>
        <end position="15"/>
    </location>
</feature>
<dbReference type="STRING" id="1189612.A33Q_2414"/>